<evidence type="ECO:0000256" key="1">
    <source>
        <dbReference type="SAM" id="MobiDB-lite"/>
    </source>
</evidence>
<dbReference type="EMBL" id="NDHI03003699">
    <property type="protein sequence ID" value="PNJ07553.1"/>
    <property type="molecule type" value="Genomic_DNA"/>
</dbReference>
<evidence type="ECO:0000313" key="2">
    <source>
        <dbReference type="EMBL" id="PNJ07553.1"/>
    </source>
</evidence>
<feature type="region of interest" description="Disordered" evidence="1">
    <location>
        <begin position="1"/>
        <end position="22"/>
    </location>
</feature>
<name>A0A2J8RGA0_PONAB</name>
<accession>A0A2J8RGA0</accession>
<dbReference type="AlphaFoldDB" id="A0A2J8RGA0"/>
<feature type="compositionally biased region" description="Basic and acidic residues" evidence="1">
    <location>
        <begin position="9"/>
        <end position="22"/>
    </location>
</feature>
<comment type="caution">
    <text evidence="2">The sequence shown here is derived from an EMBL/GenBank/DDBJ whole genome shotgun (WGS) entry which is preliminary data.</text>
</comment>
<protein>
    <submittedName>
        <fullName evidence="2">Uncharacterized protein</fullName>
    </submittedName>
</protein>
<organism evidence="2">
    <name type="scientific">Pongo abelii</name>
    <name type="common">Sumatran orangutan</name>
    <name type="synonym">Pongo pygmaeus abelii</name>
    <dbReference type="NCBI Taxonomy" id="9601"/>
    <lineage>
        <taxon>Eukaryota</taxon>
        <taxon>Metazoa</taxon>
        <taxon>Chordata</taxon>
        <taxon>Craniata</taxon>
        <taxon>Vertebrata</taxon>
        <taxon>Euteleostomi</taxon>
        <taxon>Mammalia</taxon>
        <taxon>Eutheria</taxon>
        <taxon>Euarchontoglires</taxon>
        <taxon>Primates</taxon>
        <taxon>Haplorrhini</taxon>
        <taxon>Catarrhini</taxon>
        <taxon>Hominidae</taxon>
        <taxon>Pongo</taxon>
    </lineage>
</organism>
<proteinExistence type="predicted"/>
<reference evidence="2" key="1">
    <citation type="submission" date="2017-12" db="EMBL/GenBank/DDBJ databases">
        <title>High-resolution comparative analysis of great ape genomes.</title>
        <authorList>
            <person name="Pollen A."/>
            <person name="Hastie A."/>
            <person name="Hormozdiari F."/>
            <person name="Dougherty M."/>
            <person name="Liu R."/>
            <person name="Chaisson M."/>
            <person name="Hoppe E."/>
            <person name="Hill C."/>
            <person name="Pang A."/>
            <person name="Hillier L."/>
            <person name="Baker C."/>
            <person name="Armstrong J."/>
            <person name="Shendure J."/>
            <person name="Paten B."/>
            <person name="Wilson R."/>
            <person name="Chao H."/>
            <person name="Schneider V."/>
            <person name="Ventura M."/>
            <person name="Kronenberg Z."/>
            <person name="Murali S."/>
            <person name="Gordon D."/>
            <person name="Cantsilieris S."/>
            <person name="Munson K."/>
            <person name="Nelson B."/>
            <person name="Raja A."/>
            <person name="Underwood J."/>
            <person name="Diekhans M."/>
            <person name="Fiddes I."/>
            <person name="Haussler D."/>
            <person name="Eichler E."/>
        </authorList>
    </citation>
    <scope>NUCLEOTIDE SEQUENCE [LARGE SCALE GENOMIC DNA]</scope>
    <source>
        <strain evidence="2">Susie</strain>
    </source>
</reference>
<gene>
    <name evidence="2" type="ORF">CR201_G0051207</name>
</gene>
<sequence>MLVGQQPRDPPERKSRIPEEGLKSLRSQTQHLVLWYGGTSRFLACNLTHTKGPLEFGCIVDESMNSEQQQPASVSMSGVSGAAGHAVCSLAYLNFTTALQGK</sequence>